<dbReference type="InterPro" id="IPR021027">
    <property type="entry name" value="Transposase_put_HTH"/>
</dbReference>
<dbReference type="AlphaFoldDB" id="Q114B0"/>
<gene>
    <name evidence="6" type="ordered locus">Tery_1909</name>
</gene>
<dbReference type="RefSeq" id="WP_011611537.1">
    <property type="nucleotide sequence ID" value="NC_008312.1"/>
</dbReference>
<dbReference type="Pfam" id="PF07282">
    <property type="entry name" value="Cas12f1-like_TNB"/>
    <property type="match status" value="1"/>
</dbReference>
<feature type="domain" description="Transposase putative helix-turn-helix" evidence="5">
    <location>
        <begin position="1"/>
        <end position="45"/>
    </location>
</feature>
<dbReference type="KEGG" id="ter:Tery_1909"/>
<feature type="domain" description="Cas12f1-like TNB" evidence="4">
    <location>
        <begin position="158"/>
        <end position="225"/>
    </location>
</feature>
<dbReference type="GO" id="GO:0003677">
    <property type="term" value="F:DNA binding"/>
    <property type="evidence" value="ECO:0007669"/>
    <property type="project" value="UniProtKB-KW"/>
</dbReference>
<protein>
    <submittedName>
        <fullName evidence="6">Transposase, IS605 OrfB</fullName>
    </submittedName>
</protein>
<evidence type="ECO:0000256" key="1">
    <source>
        <dbReference type="ARBA" id="ARBA00022723"/>
    </source>
</evidence>
<dbReference type="EMBL" id="CP000393">
    <property type="protein sequence ID" value="ABG51164.1"/>
    <property type="molecule type" value="Genomic_DNA"/>
</dbReference>
<dbReference type="HOGENOM" id="CLU_032903_0_0_3"/>
<dbReference type="InterPro" id="IPR010095">
    <property type="entry name" value="Cas12f1-like_TNB"/>
</dbReference>
<evidence type="ECO:0000256" key="3">
    <source>
        <dbReference type="ARBA" id="ARBA00023125"/>
    </source>
</evidence>
<keyword evidence="2" id="KW-0862">Zinc</keyword>
<dbReference type="eggNOG" id="COG0675">
    <property type="taxonomic scope" value="Bacteria"/>
</dbReference>
<evidence type="ECO:0000259" key="4">
    <source>
        <dbReference type="Pfam" id="PF07282"/>
    </source>
</evidence>
<sequence length="271" mass="31263">MVQKAYKFRFYPTPEQEILLLRILGCIHLIYNKALATRTQAWHEHPERVSYKQTSAILTSWKKPEYLSFLPEVSSVVLQQSLRYLKTASNNLFSGHTKYPNSKKKRNVGSATFTKSAFKCKDGQVYLAKYAEQLYIRWSRQLLLGCIPSTIAISDANWGELVKQLEYKAQWYSRTLIKIDRYFPSSKRYSNCIHIVEKLSLNIRQWDCPESASHHDSYLNASINILATGQAVSVWVATVRPEESKSRRASTMKQKALNIDELGIFRKCLVG</sequence>
<keyword evidence="1" id="KW-0479">Metal-binding</keyword>
<dbReference type="Pfam" id="PF12323">
    <property type="entry name" value="HTH_OrfB_IS605"/>
    <property type="match status" value="1"/>
</dbReference>
<organism evidence="6">
    <name type="scientific">Trichodesmium erythraeum (strain IMS101)</name>
    <dbReference type="NCBI Taxonomy" id="203124"/>
    <lineage>
        <taxon>Bacteria</taxon>
        <taxon>Bacillati</taxon>
        <taxon>Cyanobacteriota</taxon>
        <taxon>Cyanophyceae</taxon>
        <taxon>Oscillatoriophycideae</taxon>
        <taxon>Oscillatoriales</taxon>
        <taxon>Microcoleaceae</taxon>
        <taxon>Trichodesmium</taxon>
    </lineage>
</organism>
<dbReference type="GO" id="GO:0046872">
    <property type="term" value="F:metal ion binding"/>
    <property type="evidence" value="ECO:0007669"/>
    <property type="project" value="UniProtKB-KW"/>
</dbReference>
<keyword evidence="3" id="KW-0238">DNA-binding</keyword>
<evidence type="ECO:0000259" key="5">
    <source>
        <dbReference type="Pfam" id="PF12323"/>
    </source>
</evidence>
<name>Q114B0_TRIEI</name>
<accession>Q114B0</accession>
<dbReference type="STRING" id="203124.Tery_1909"/>
<reference evidence="6" key="1">
    <citation type="submission" date="2006-06" db="EMBL/GenBank/DDBJ databases">
        <title>Complete sequence of Trichodesmium erythraeum IMS101.</title>
        <authorList>
            <consortium name="US DOE Joint Genome Institute"/>
            <person name="Copeland A."/>
            <person name="Lucas S."/>
            <person name="Lapidus A."/>
            <person name="Barry K."/>
            <person name="Detter J.C."/>
            <person name="Glavina del Rio T."/>
            <person name="Hammon N."/>
            <person name="Israni S."/>
            <person name="Dalin E."/>
            <person name="Tice H."/>
            <person name="Pitluck S."/>
            <person name="Kiss H."/>
            <person name="Munk A.C."/>
            <person name="Brettin T."/>
            <person name="Bruce D."/>
            <person name="Han C."/>
            <person name="Tapia R."/>
            <person name="Gilna P."/>
            <person name="Schmutz J."/>
            <person name="Larimer F."/>
            <person name="Land M."/>
            <person name="Hauser L."/>
            <person name="Kyrpides N."/>
            <person name="Kim E."/>
            <person name="Richardson P."/>
        </authorList>
    </citation>
    <scope>NUCLEOTIDE SEQUENCE [LARGE SCALE GENOMIC DNA]</scope>
    <source>
        <strain evidence="6">IMS101</strain>
    </source>
</reference>
<dbReference type="OrthoDB" id="443538at2"/>
<proteinExistence type="predicted"/>
<evidence type="ECO:0000313" key="6">
    <source>
        <dbReference type="EMBL" id="ABG51164.1"/>
    </source>
</evidence>
<evidence type="ECO:0000256" key="2">
    <source>
        <dbReference type="ARBA" id="ARBA00022833"/>
    </source>
</evidence>